<name>A0AA88GTW8_NAELO</name>
<proteinExistence type="predicted"/>
<evidence type="ECO:0000313" key="3">
    <source>
        <dbReference type="EMBL" id="KAG2386054.1"/>
    </source>
</evidence>
<dbReference type="EMBL" id="PYSW02000017">
    <property type="protein sequence ID" value="KAG2386054.1"/>
    <property type="molecule type" value="Genomic_DNA"/>
</dbReference>
<dbReference type="RefSeq" id="XP_044550047.1">
    <property type="nucleotide sequence ID" value="XM_044692706.1"/>
</dbReference>
<accession>A0AA88GTW8</accession>
<dbReference type="InterPro" id="IPR001810">
    <property type="entry name" value="F-box_dom"/>
</dbReference>
<dbReference type="GeneID" id="68095658"/>
<protein>
    <recommendedName>
        <fullName evidence="2">F-box domain-containing protein</fullName>
    </recommendedName>
</protein>
<comment type="caution">
    <text evidence="3">The sequence shown here is derived from an EMBL/GenBank/DDBJ whole genome shotgun (WGS) entry which is preliminary data.</text>
</comment>
<reference evidence="3 4" key="1">
    <citation type="journal article" date="2018" name="BMC Genomics">
        <title>The genome of Naegleria lovaniensis, the basis for a comparative approach to unravel pathogenicity factors of the human pathogenic amoeba N. fowleri.</title>
        <authorList>
            <person name="Liechti N."/>
            <person name="Schurch N."/>
            <person name="Bruggmann R."/>
            <person name="Wittwer M."/>
        </authorList>
    </citation>
    <scope>NUCLEOTIDE SEQUENCE [LARGE SCALE GENOMIC DNA]</scope>
    <source>
        <strain evidence="3 4">ATCC 30569</strain>
    </source>
</reference>
<evidence type="ECO:0000259" key="2">
    <source>
        <dbReference type="PROSITE" id="PS50181"/>
    </source>
</evidence>
<keyword evidence="4" id="KW-1185">Reference proteome</keyword>
<dbReference type="AlphaFoldDB" id="A0AA88GTW8"/>
<dbReference type="SUPFAM" id="SSF81383">
    <property type="entry name" value="F-box domain"/>
    <property type="match status" value="1"/>
</dbReference>
<dbReference type="InterPro" id="IPR036047">
    <property type="entry name" value="F-box-like_dom_sf"/>
</dbReference>
<sequence>MSQIPLDHPWSSFIPSPPPPVVNTNPFRTDSIPNGPIKDKIQQFQMEHDLDRDINESTSDSVSSSCCLFLQLLPSEIQVHIATYLSVKDIFHLALTHRKLVKLFFNQTPKRVQFLSLFREIKVDQDFMWNGNTELRSLNQMITTKEMASEYHKDELDDTFRMVQQLIWKFHVCRYFPRFEYSAVNIQNWMHVLRRRVAHLKLHSPHLLPLFEHEEKIRKTQQFRKQLLKNELSSFNSNHDIPPPPLVSYNPFYNEVQEFDGVNPFEIDSVENCEWIYKCPLDFFQLDTNKPYDPYSSETQKFCTQCSKTVYKVNTVEELEFHAKEGHCVAFMRPIPLLPPLMGVPMPFNPSEPPPFVLIPNTGENIPPPPFSGVLGEGTSIGSSTTNGTTSNTNSEGEIPPPPPSL</sequence>
<organism evidence="3 4">
    <name type="scientific">Naegleria lovaniensis</name>
    <name type="common">Amoeba</name>
    <dbReference type="NCBI Taxonomy" id="51637"/>
    <lineage>
        <taxon>Eukaryota</taxon>
        <taxon>Discoba</taxon>
        <taxon>Heterolobosea</taxon>
        <taxon>Tetramitia</taxon>
        <taxon>Eutetramitia</taxon>
        <taxon>Vahlkampfiidae</taxon>
        <taxon>Naegleria</taxon>
    </lineage>
</organism>
<gene>
    <name evidence="3" type="ORF">C9374_003203</name>
</gene>
<feature type="domain" description="F-box" evidence="2">
    <location>
        <begin position="67"/>
        <end position="121"/>
    </location>
</feature>
<dbReference type="CDD" id="cd09917">
    <property type="entry name" value="F-box_SF"/>
    <property type="match status" value="1"/>
</dbReference>
<evidence type="ECO:0000256" key="1">
    <source>
        <dbReference type="SAM" id="MobiDB-lite"/>
    </source>
</evidence>
<feature type="region of interest" description="Disordered" evidence="1">
    <location>
        <begin position="367"/>
        <end position="406"/>
    </location>
</feature>
<dbReference type="Proteomes" id="UP000816034">
    <property type="component" value="Unassembled WGS sequence"/>
</dbReference>
<evidence type="ECO:0000313" key="4">
    <source>
        <dbReference type="Proteomes" id="UP000816034"/>
    </source>
</evidence>
<dbReference type="PROSITE" id="PS50181">
    <property type="entry name" value="FBOX"/>
    <property type="match status" value="1"/>
</dbReference>
<feature type="region of interest" description="Disordered" evidence="1">
    <location>
        <begin position="1"/>
        <end position="29"/>
    </location>
</feature>
<feature type="compositionally biased region" description="Low complexity" evidence="1">
    <location>
        <begin position="377"/>
        <end position="398"/>
    </location>
</feature>